<proteinExistence type="predicted"/>
<organism evidence="3">
    <name type="scientific">Perkinsus marinus (strain ATCC 50983 / TXsc)</name>
    <dbReference type="NCBI Taxonomy" id="423536"/>
    <lineage>
        <taxon>Eukaryota</taxon>
        <taxon>Sar</taxon>
        <taxon>Alveolata</taxon>
        <taxon>Perkinsozoa</taxon>
        <taxon>Perkinsea</taxon>
        <taxon>Perkinsida</taxon>
        <taxon>Perkinsidae</taxon>
        <taxon>Perkinsus</taxon>
    </lineage>
</organism>
<accession>C5KGM6</accession>
<dbReference type="InParanoid" id="C5KGM6"/>
<keyword evidence="3" id="KW-1185">Reference proteome</keyword>
<dbReference type="RefSeq" id="XP_002784571.1">
    <property type="nucleotide sequence ID" value="XM_002784525.1"/>
</dbReference>
<dbReference type="Gene3D" id="1.20.5.1700">
    <property type="match status" value="1"/>
</dbReference>
<dbReference type="GeneID" id="9063432"/>
<reference evidence="2 3" key="1">
    <citation type="submission" date="2008-07" db="EMBL/GenBank/DDBJ databases">
        <authorList>
            <person name="El-Sayed N."/>
            <person name="Caler E."/>
            <person name="Inman J."/>
            <person name="Amedeo P."/>
            <person name="Hass B."/>
            <person name="Wortman J."/>
        </authorList>
    </citation>
    <scope>NUCLEOTIDE SEQUENCE [LARGE SCALE GENOMIC DNA]</scope>
    <source>
        <strain evidence="3">ATCC 50983 / TXsc</strain>
    </source>
</reference>
<feature type="coiled-coil region" evidence="1">
    <location>
        <begin position="14"/>
        <end position="65"/>
    </location>
</feature>
<dbReference type="AlphaFoldDB" id="C5KGM6"/>
<name>C5KGM6_PERM5</name>
<protein>
    <submittedName>
        <fullName evidence="2">Uncharacterized protein</fullName>
    </submittedName>
</protein>
<evidence type="ECO:0000256" key="1">
    <source>
        <dbReference type="SAM" id="Coils"/>
    </source>
</evidence>
<dbReference type="Proteomes" id="UP000007800">
    <property type="component" value="Unassembled WGS sequence"/>
</dbReference>
<evidence type="ECO:0000313" key="2">
    <source>
        <dbReference type="EMBL" id="EER16367.1"/>
    </source>
</evidence>
<sequence length="76" mass="8272">MPGGTPSSTAAAEVAVLRGKIHSMEQEVQSLRTQRDSVRTIQVENERLKNQIASLIETASKERAQALELQRAALAT</sequence>
<gene>
    <name evidence="2" type="ORF">Pmar_PMAR001663</name>
</gene>
<dbReference type="OrthoDB" id="491558at2759"/>
<keyword evidence="1" id="KW-0175">Coiled coil</keyword>
<feature type="non-terminal residue" evidence="2">
    <location>
        <position position="76"/>
    </location>
</feature>
<dbReference type="EMBL" id="GG672989">
    <property type="protein sequence ID" value="EER16367.1"/>
    <property type="molecule type" value="Genomic_DNA"/>
</dbReference>
<evidence type="ECO:0000313" key="3">
    <source>
        <dbReference type="Proteomes" id="UP000007800"/>
    </source>
</evidence>